<name>A0AAD9K147_RIDPI</name>
<keyword evidence="1" id="KW-0812">Transmembrane</keyword>
<evidence type="ECO:0000259" key="2">
    <source>
        <dbReference type="Pfam" id="PF02932"/>
    </source>
</evidence>
<sequence length="80" mass="8677">MFYLFHLLFPCVLLTAIGLMTFCLPPESGEKVSLAVTVLLAMTVFMMVIMDNIPPTSEVVPLLGDSPRQLGSLLIHVSGV</sequence>
<dbReference type="Gene3D" id="1.20.58.390">
    <property type="entry name" value="Neurotransmitter-gated ion-channel transmembrane domain"/>
    <property type="match status" value="1"/>
</dbReference>
<gene>
    <name evidence="3" type="ORF">NP493_1550g00006</name>
</gene>
<accession>A0AAD9K147</accession>
<comment type="caution">
    <text evidence="3">The sequence shown here is derived from an EMBL/GenBank/DDBJ whole genome shotgun (WGS) entry which is preliminary data.</text>
</comment>
<dbReference type="PANTHER" id="PTHR18945">
    <property type="entry name" value="NEUROTRANSMITTER GATED ION CHANNEL"/>
    <property type="match status" value="1"/>
</dbReference>
<dbReference type="GO" id="GO:0005216">
    <property type="term" value="F:monoatomic ion channel activity"/>
    <property type="evidence" value="ECO:0007669"/>
    <property type="project" value="InterPro"/>
</dbReference>
<feature type="domain" description="Neurotransmitter-gated ion-channel transmembrane" evidence="2">
    <location>
        <begin position="7"/>
        <end position="64"/>
    </location>
</feature>
<dbReference type="Pfam" id="PF02932">
    <property type="entry name" value="Neur_chan_memb"/>
    <property type="match status" value="1"/>
</dbReference>
<keyword evidence="1" id="KW-1133">Transmembrane helix</keyword>
<dbReference type="AlphaFoldDB" id="A0AAD9K147"/>
<evidence type="ECO:0000256" key="1">
    <source>
        <dbReference type="SAM" id="Phobius"/>
    </source>
</evidence>
<feature type="transmembrane region" description="Helical" evidence="1">
    <location>
        <begin position="32"/>
        <end position="50"/>
    </location>
</feature>
<reference evidence="3" key="1">
    <citation type="journal article" date="2023" name="Mol. Biol. Evol.">
        <title>Third-Generation Sequencing Reveals the Adaptive Role of the Epigenome in Three Deep-Sea Polychaetes.</title>
        <authorList>
            <person name="Perez M."/>
            <person name="Aroh O."/>
            <person name="Sun Y."/>
            <person name="Lan Y."/>
            <person name="Juniper S.K."/>
            <person name="Young C.R."/>
            <person name="Angers B."/>
            <person name="Qian P.Y."/>
        </authorList>
    </citation>
    <scope>NUCLEOTIDE SEQUENCE</scope>
    <source>
        <strain evidence="3">R07B-5</strain>
    </source>
</reference>
<dbReference type="InterPro" id="IPR006029">
    <property type="entry name" value="Neurotrans-gated_channel_TM"/>
</dbReference>
<keyword evidence="1" id="KW-0472">Membrane</keyword>
<protein>
    <recommendedName>
        <fullName evidence="2">Neurotransmitter-gated ion-channel transmembrane domain-containing protein</fullName>
    </recommendedName>
</protein>
<dbReference type="CDD" id="cd19051">
    <property type="entry name" value="LGIC_TM_cation"/>
    <property type="match status" value="1"/>
</dbReference>
<feature type="transmembrane region" description="Helical" evidence="1">
    <location>
        <begin position="6"/>
        <end position="25"/>
    </location>
</feature>
<dbReference type="Proteomes" id="UP001209878">
    <property type="component" value="Unassembled WGS sequence"/>
</dbReference>
<dbReference type="EMBL" id="JAODUO010001550">
    <property type="protein sequence ID" value="KAK2161985.1"/>
    <property type="molecule type" value="Genomic_DNA"/>
</dbReference>
<dbReference type="GO" id="GO:0004888">
    <property type="term" value="F:transmembrane signaling receptor activity"/>
    <property type="evidence" value="ECO:0007669"/>
    <property type="project" value="InterPro"/>
</dbReference>
<dbReference type="InterPro" id="IPR006201">
    <property type="entry name" value="Neur_channel"/>
</dbReference>
<dbReference type="InterPro" id="IPR038050">
    <property type="entry name" value="Neuro_actylchol_rec"/>
</dbReference>
<evidence type="ECO:0000313" key="3">
    <source>
        <dbReference type="EMBL" id="KAK2161985.1"/>
    </source>
</evidence>
<dbReference type="InterPro" id="IPR036719">
    <property type="entry name" value="Neuro-gated_channel_TM_sf"/>
</dbReference>
<proteinExistence type="predicted"/>
<dbReference type="SUPFAM" id="SSF90112">
    <property type="entry name" value="Neurotransmitter-gated ion-channel transmembrane pore"/>
    <property type="match status" value="1"/>
</dbReference>
<keyword evidence="4" id="KW-1185">Reference proteome</keyword>
<evidence type="ECO:0000313" key="4">
    <source>
        <dbReference type="Proteomes" id="UP001209878"/>
    </source>
</evidence>
<dbReference type="GO" id="GO:0016020">
    <property type="term" value="C:membrane"/>
    <property type="evidence" value="ECO:0007669"/>
    <property type="project" value="InterPro"/>
</dbReference>
<organism evidence="3 4">
    <name type="scientific">Ridgeia piscesae</name>
    <name type="common">Tubeworm</name>
    <dbReference type="NCBI Taxonomy" id="27915"/>
    <lineage>
        <taxon>Eukaryota</taxon>
        <taxon>Metazoa</taxon>
        <taxon>Spiralia</taxon>
        <taxon>Lophotrochozoa</taxon>
        <taxon>Annelida</taxon>
        <taxon>Polychaeta</taxon>
        <taxon>Sedentaria</taxon>
        <taxon>Canalipalpata</taxon>
        <taxon>Sabellida</taxon>
        <taxon>Siboglinidae</taxon>
        <taxon>Ridgeia</taxon>
    </lineage>
</organism>